<evidence type="ECO:0000256" key="4">
    <source>
        <dbReference type="ARBA" id="ARBA00023186"/>
    </source>
</evidence>
<dbReference type="Proteomes" id="UP000236729">
    <property type="component" value="Unassembled WGS sequence"/>
</dbReference>
<name>A0A1H6EJW9_9PSEU</name>
<dbReference type="SMR" id="A0A1H6EJW9"/>
<evidence type="ECO:0000256" key="3">
    <source>
        <dbReference type="ARBA" id="ARBA00022490"/>
    </source>
</evidence>
<dbReference type="Proteomes" id="UP000199690">
    <property type="component" value="Unassembled WGS sequence"/>
</dbReference>
<comment type="subcellular location">
    <subcellularLocation>
        <location evidence="1">Cytoplasm</location>
    </subcellularLocation>
</comment>
<dbReference type="EMBL" id="FOME01000016">
    <property type="protein sequence ID" value="SFE95069.1"/>
    <property type="molecule type" value="Genomic_DNA"/>
</dbReference>
<keyword evidence="4" id="KW-0143">Chaperone</keyword>
<comment type="similarity">
    <text evidence="2">Belongs to the EspG family.</text>
</comment>
<dbReference type="AlphaFoldDB" id="A0A1H6EJW9"/>
<accession>A0A1H6EJW9</accession>
<dbReference type="Pfam" id="PF14011">
    <property type="entry name" value="ESX-1_EspG"/>
    <property type="match status" value="1"/>
</dbReference>
<gene>
    <name evidence="5" type="ORF">SAMN02982929_06998</name>
    <name evidence="6" type="ORF">SAMN05216506_11698</name>
</gene>
<evidence type="ECO:0000313" key="5">
    <source>
        <dbReference type="EMBL" id="SEG98152.1"/>
    </source>
</evidence>
<evidence type="ECO:0000313" key="7">
    <source>
        <dbReference type="Proteomes" id="UP000199690"/>
    </source>
</evidence>
<evidence type="ECO:0000256" key="2">
    <source>
        <dbReference type="ARBA" id="ARBA00006411"/>
    </source>
</evidence>
<dbReference type="InterPro" id="IPR025734">
    <property type="entry name" value="EspG"/>
</dbReference>
<evidence type="ECO:0000256" key="1">
    <source>
        <dbReference type="ARBA" id="ARBA00004496"/>
    </source>
</evidence>
<reference evidence="5" key="1">
    <citation type="submission" date="2016-10" db="EMBL/GenBank/DDBJ databases">
        <authorList>
            <person name="de Groot N.N."/>
        </authorList>
    </citation>
    <scope>NUCLEOTIDE SEQUENCE [LARGE SCALE GENOMIC DNA]</scope>
    <source>
        <strain evidence="5">ATCC 20501</strain>
    </source>
</reference>
<dbReference type="RefSeq" id="WP_093357786.1">
    <property type="nucleotide sequence ID" value="NZ_FNVB01000017.1"/>
</dbReference>
<accession>A0A1I2EQH2</accession>
<sequence>MVETINLSIPAVDLLGEQLNLTVRQYPFELPRLGELGEDRNRLVQQVWQELESTGLARNGRPEPEVEDALYLLCSSEVSIAAAGLLDVRAGHRLAARVVATGEVGVVGVLDGRGLRMSFLAPDVLPRACADLLPDAPPGAGEAVRAVADRSNGHPSDAGIEGLAELRAITSRQKFRLGHFVVSGDRRSGPRLPNLIWFDNDQGRYALQGERAEGQDVVTCHPADKRAIAGQLAALLDRTRRNHI</sequence>
<evidence type="ECO:0000313" key="6">
    <source>
        <dbReference type="EMBL" id="SFE95069.1"/>
    </source>
</evidence>
<organism evidence="5 8">
    <name type="scientific">Saccharopolyspora kobensis</name>
    <dbReference type="NCBI Taxonomy" id="146035"/>
    <lineage>
        <taxon>Bacteria</taxon>
        <taxon>Bacillati</taxon>
        <taxon>Actinomycetota</taxon>
        <taxon>Actinomycetes</taxon>
        <taxon>Pseudonocardiales</taxon>
        <taxon>Pseudonocardiaceae</taxon>
        <taxon>Saccharopolyspora</taxon>
    </lineage>
</organism>
<proteinExistence type="inferred from homology"/>
<dbReference type="EMBL" id="FNVB01000017">
    <property type="protein sequence ID" value="SEG98152.1"/>
    <property type="molecule type" value="Genomic_DNA"/>
</dbReference>
<keyword evidence="7" id="KW-1185">Reference proteome</keyword>
<keyword evidence="3" id="KW-0963">Cytoplasm</keyword>
<evidence type="ECO:0000313" key="8">
    <source>
        <dbReference type="Proteomes" id="UP000236729"/>
    </source>
</evidence>
<protein>
    <submittedName>
        <fullName evidence="5">EspG family protein</fullName>
    </submittedName>
</protein>
<reference evidence="7 8" key="2">
    <citation type="submission" date="2016-10" db="EMBL/GenBank/DDBJ databases">
        <authorList>
            <person name="Varghese N."/>
            <person name="Submissions S."/>
        </authorList>
    </citation>
    <scope>NUCLEOTIDE SEQUENCE [LARGE SCALE GENOMIC DNA]</scope>
    <source>
        <strain evidence="8">ATCC 20501</strain>
        <strain evidence="6 7">CGMCC 4.3529</strain>
    </source>
</reference>